<gene>
    <name evidence="5" type="ORF">KG104_05100</name>
</gene>
<dbReference type="InterPro" id="IPR001296">
    <property type="entry name" value="Glyco_trans_1"/>
</dbReference>
<accession>A0A975XLN6</accession>
<dbReference type="PANTHER" id="PTHR12526">
    <property type="entry name" value="GLYCOSYLTRANSFERASE"/>
    <property type="match status" value="1"/>
</dbReference>
<keyword evidence="1 5" id="KW-0328">Glycosyltransferase</keyword>
<evidence type="ECO:0000259" key="4">
    <source>
        <dbReference type="Pfam" id="PF13579"/>
    </source>
</evidence>
<dbReference type="Proteomes" id="UP000680588">
    <property type="component" value="Chromosome"/>
</dbReference>
<reference evidence="5" key="1">
    <citation type="submission" date="2021-06" db="EMBL/GenBank/DDBJ databases">
        <title>Novel species in genus Arthrobacter.</title>
        <authorList>
            <person name="Zhang G."/>
        </authorList>
    </citation>
    <scope>NUCLEOTIDE SEQUENCE</scope>
    <source>
        <strain evidence="5">Zg-ZUI122</strain>
    </source>
</reference>
<name>A0A975XLN6_9MICC</name>
<evidence type="ECO:0000256" key="1">
    <source>
        <dbReference type="ARBA" id="ARBA00022676"/>
    </source>
</evidence>
<dbReference type="KEGG" id="asun:KG104_05100"/>
<feature type="domain" description="Glycosyl transferase family 1" evidence="3">
    <location>
        <begin position="206"/>
        <end position="363"/>
    </location>
</feature>
<keyword evidence="2 5" id="KW-0808">Transferase</keyword>
<evidence type="ECO:0000313" key="6">
    <source>
        <dbReference type="Proteomes" id="UP000680588"/>
    </source>
</evidence>
<evidence type="ECO:0000256" key="2">
    <source>
        <dbReference type="ARBA" id="ARBA00022679"/>
    </source>
</evidence>
<protein>
    <submittedName>
        <fullName evidence="5">Glycosyltransferase</fullName>
        <ecNumber evidence="5">2.4.-.-</ecNumber>
    </submittedName>
</protein>
<keyword evidence="6" id="KW-1185">Reference proteome</keyword>
<dbReference type="RefSeq" id="WP_216202352.1">
    <property type="nucleotide sequence ID" value="NZ_CP076456.1"/>
</dbReference>
<proteinExistence type="predicted"/>
<organism evidence="5 6">
    <name type="scientific">Arthrobacter sunyaminii</name>
    <dbReference type="NCBI Taxonomy" id="2816859"/>
    <lineage>
        <taxon>Bacteria</taxon>
        <taxon>Bacillati</taxon>
        <taxon>Actinomycetota</taxon>
        <taxon>Actinomycetes</taxon>
        <taxon>Micrococcales</taxon>
        <taxon>Micrococcaceae</taxon>
        <taxon>Arthrobacter</taxon>
    </lineage>
</organism>
<feature type="domain" description="Glycosyltransferase subfamily 4-like N-terminal" evidence="4">
    <location>
        <begin position="17"/>
        <end position="194"/>
    </location>
</feature>
<dbReference type="EMBL" id="CP076456">
    <property type="protein sequence ID" value="QWQ37147.1"/>
    <property type="molecule type" value="Genomic_DNA"/>
</dbReference>
<dbReference type="Pfam" id="PF00534">
    <property type="entry name" value="Glycos_transf_1"/>
    <property type="match status" value="1"/>
</dbReference>
<dbReference type="EC" id="2.4.-.-" evidence="5"/>
<dbReference type="SUPFAM" id="SSF53756">
    <property type="entry name" value="UDP-Glycosyltransferase/glycogen phosphorylase"/>
    <property type="match status" value="1"/>
</dbReference>
<evidence type="ECO:0000259" key="3">
    <source>
        <dbReference type="Pfam" id="PF00534"/>
    </source>
</evidence>
<sequence>MKVLQVGGLAGPGAAAGGVWAVAGMQSAALRRSGAAVELLGGWLGALPSGAPGAVSSDPDTAAGCADSEAQEQARLFRVRRPLPGAKLRGLVSLSLPRYVAMRAASADVVQIHLSRDFITTVSTAMLRRAKTPVVAQSHGMLVPSAALSVRLFDAVITRWLVRIPRLWLTLTEDEERGLRELGVDRARMRRVVNASADSALAWSDPEQQVFLFAARLSARKQPAVFVEAALVALDAGLDARFVLAGPDQGEGSRVRDLIAASAHSGRFHLPGELTPRQVQAAMADCTAYVLPARNEPYPMSVLEAAAAGTPLIVTEECGLAGALGAADAAVLTEPTAGALCEAMLKLAADPQRRADLGANARRLHQELWSTERLAENLTAHYLEASRER</sequence>
<dbReference type="AlphaFoldDB" id="A0A975XLN6"/>
<dbReference type="InterPro" id="IPR028098">
    <property type="entry name" value="Glyco_trans_4-like_N"/>
</dbReference>
<evidence type="ECO:0000313" key="5">
    <source>
        <dbReference type="EMBL" id="QWQ37147.1"/>
    </source>
</evidence>
<dbReference type="GO" id="GO:0016757">
    <property type="term" value="F:glycosyltransferase activity"/>
    <property type="evidence" value="ECO:0007669"/>
    <property type="project" value="UniProtKB-KW"/>
</dbReference>
<dbReference type="Gene3D" id="3.40.50.2000">
    <property type="entry name" value="Glycogen Phosphorylase B"/>
    <property type="match status" value="2"/>
</dbReference>
<dbReference type="Pfam" id="PF13579">
    <property type="entry name" value="Glyco_trans_4_4"/>
    <property type="match status" value="1"/>
</dbReference>